<evidence type="ECO:0000313" key="2">
    <source>
        <dbReference type="EMBL" id="OTN75196.1"/>
    </source>
</evidence>
<dbReference type="OrthoDB" id="9794725at2"/>
<gene>
    <name evidence="2" type="ORF">A5886_000266</name>
</gene>
<organism evidence="2 3">
    <name type="scientific">Candidatus Enterococcus testudinis</name>
    <dbReference type="NCBI Taxonomy" id="1834191"/>
    <lineage>
        <taxon>Bacteria</taxon>
        <taxon>Bacillati</taxon>
        <taxon>Bacillota</taxon>
        <taxon>Bacilli</taxon>
        <taxon>Lactobacillales</taxon>
        <taxon>Enterococcaceae</taxon>
        <taxon>Enterococcus</taxon>
    </lineage>
</organism>
<dbReference type="STRING" id="1834191.A5886_000266"/>
<dbReference type="RefSeq" id="WP_086273287.1">
    <property type="nucleotide sequence ID" value="NZ_NGKU01000001.1"/>
</dbReference>
<evidence type="ECO:0000259" key="1">
    <source>
        <dbReference type="Pfam" id="PF13472"/>
    </source>
</evidence>
<reference evidence="2 3" key="1">
    <citation type="submission" date="2017-05" db="EMBL/GenBank/DDBJ databases">
        <title>The Genome Sequence of Enterococcus sp. 8G7_MSG3316.</title>
        <authorList>
            <consortium name="The Broad Institute Genomics Platform"/>
            <consortium name="The Broad Institute Genomic Center for Infectious Diseases"/>
            <person name="Earl A."/>
            <person name="Manson A."/>
            <person name="Schwartman J."/>
            <person name="Gilmore M."/>
            <person name="Abouelleil A."/>
            <person name="Cao P."/>
            <person name="Chapman S."/>
            <person name="Cusick C."/>
            <person name="Shea T."/>
            <person name="Young S."/>
            <person name="Neafsey D."/>
            <person name="Nusbaum C."/>
            <person name="Birren B."/>
        </authorList>
    </citation>
    <scope>NUCLEOTIDE SEQUENCE [LARGE SCALE GENOMIC DNA]</scope>
    <source>
        <strain evidence="2 3">8G7_MSG3316</strain>
    </source>
</reference>
<dbReference type="InterPro" id="IPR013830">
    <property type="entry name" value="SGNH_hydro"/>
</dbReference>
<name>A0A242A2D3_9ENTE</name>
<dbReference type="Proteomes" id="UP000195043">
    <property type="component" value="Unassembled WGS sequence"/>
</dbReference>
<feature type="domain" description="SGNH hydrolase-type esterase" evidence="1">
    <location>
        <begin position="11"/>
        <end position="199"/>
    </location>
</feature>
<dbReference type="PANTHER" id="PTHR30383">
    <property type="entry name" value="THIOESTERASE 1/PROTEASE 1/LYSOPHOSPHOLIPASE L1"/>
    <property type="match status" value="1"/>
</dbReference>
<dbReference type="EMBL" id="NGKU01000001">
    <property type="protein sequence ID" value="OTN75196.1"/>
    <property type="molecule type" value="Genomic_DNA"/>
</dbReference>
<keyword evidence="3" id="KW-1185">Reference proteome</keyword>
<dbReference type="Gene3D" id="3.40.50.1110">
    <property type="entry name" value="SGNH hydrolase"/>
    <property type="match status" value="1"/>
</dbReference>
<accession>A0A242A2D3</accession>
<evidence type="ECO:0000313" key="3">
    <source>
        <dbReference type="Proteomes" id="UP000195043"/>
    </source>
</evidence>
<protein>
    <recommendedName>
        <fullName evidence="1">SGNH hydrolase-type esterase domain-containing protein</fullName>
    </recommendedName>
</protein>
<dbReference type="Pfam" id="PF13472">
    <property type="entry name" value="Lipase_GDSL_2"/>
    <property type="match status" value="1"/>
</dbReference>
<dbReference type="CDD" id="cd01834">
    <property type="entry name" value="SGNH_hydrolase_like_2"/>
    <property type="match status" value="1"/>
</dbReference>
<dbReference type="InterPro" id="IPR051532">
    <property type="entry name" value="Ester_Hydrolysis_Enzymes"/>
</dbReference>
<dbReference type="AlphaFoldDB" id="A0A242A2D3"/>
<dbReference type="SUPFAM" id="SSF52266">
    <property type="entry name" value="SGNH hydrolase"/>
    <property type="match status" value="1"/>
</dbReference>
<proteinExistence type="predicted"/>
<sequence>MKIQHQDTWLFLGDSITDCDRNRQDPFDLGHGFAKMTAEQLNQLYPHGQFTFYNRGIGGNQSLDVLNRLQEDCLDLMPDVLVFMIGINDTWHHVGDTDFGSIKRTQQFEDTLRQILEKVTENKITRILLLEPFVLPYPTDRNAWRIDLDPKIHVLRKLAATYHCQLVPLDGLFAEAAVEHGPQALTGEDGVHPTAAGHHLITQALLDRLSYERE</sequence>
<dbReference type="GO" id="GO:0004622">
    <property type="term" value="F:phosphatidylcholine lysophospholipase activity"/>
    <property type="evidence" value="ECO:0007669"/>
    <property type="project" value="TreeGrafter"/>
</dbReference>
<dbReference type="InterPro" id="IPR036514">
    <property type="entry name" value="SGNH_hydro_sf"/>
</dbReference>
<dbReference type="PANTHER" id="PTHR30383:SF5">
    <property type="entry name" value="SGNH HYDROLASE-TYPE ESTERASE DOMAIN-CONTAINING PROTEIN"/>
    <property type="match status" value="1"/>
</dbReference>
<comment type="caution">
    <text evidence="2">The sequence shown here is derived from an EMBL/GenBank/DDBJ whole genome shotgun (WGS) entry which is preliminary data.</text>
</comment>